<gene>
    <name evidence="2" type="ORF">APLA_LOCUS915</name>
</gene>
<organism evidence="2 3">
    <name type="scientific">Arctia plantaginis</name>
    <name type="common">Wood tiger moth</name>
    <name type="synonym">Phalaena plantaginis</name>
    <dbReference type="NCBI Taxonomy" id="874455"/>
    <lineage>
        <taxon>Eukaryota</taxon>
        <taxon>Metazoa</taxon>
        <taxon>Ecdysozoa</taxon>
        <taxon>Arthropoda</taxon>
        <taxon>Hexapoda</taxon>
        <taxon>Insecta</taxon>
        <taxon>Pterygota</taxon>
        <taxon>Neoptera</taxon>
        <taxon>Endopterygota</taxon>
        <taxon>Lepidoptera</taxon>
        <taxon>Glossata</taxon>
        <taxon>Ditrysia</taxon>
        <taxon>Noctuoidea</taxon>
        <taxon>Erebidae</taxon>
        <taxon>Arctiinae</taxon>
        <taxon>Arctia</taxon>
    </lineage>
</organism>
<dbReference type="AlphaFoldDB" id="A0A8S0YRR0"/>
<dbReference type="InterPro" id="IPR036865">
    <property type="entry name" value="CRAL-TRIO_dom_sf"/>
</dbReference>
<accession>A0A8S0YRR0</accession>
<dbReference type="InterPro" id="IPR001251">
    <property type="entry name" value="CRAL-TRIO_dom"/>
</dbReference>
<dbReference type="EMBL" id="CADEBC010000083">
    <property type="protein sequence ID" value="CAB3222199.1"/>
    <property type="molecule type" value="Genomic_DNA"/>
</dbReference>
<dbReference type="GO" id="GO:1902936">
    <property type="term" value="F:phosphatidylinositol bisphosphate binding"/>
    <property type="evidence" value="ECO:0007669"/>
    <property type="project" value="TreeGrafter"/>
</dbReference>
<feature type="domain" description="CRAL-TRIO" evidence="1">
    <location>
        <begin position="96"/>
        <end position="259"/>
    </location>
</feature>
<dbReference type="Gene3D" id="3.40.525.10">
    <property type="entry name" value="CRAL-TRIO lipid binding domain"/>
    <property type="match status" value="1"/>
</dbReference>
<sequence>MKTSKDTPLYKFNTNTVEVIRKEYNLHNEGVIEELITSFEDWIRKQNHFKKRDFDRRYLETSIISAKGSLERAKNTLDKLCSLKSLQPHFFSKCDAKKELSDTSGLIIQGTMQKLLPNDYRLYLLKFTSADFNTSTFLDFQRFTILMSEYAKLYDYSMGYTCVIDCRDVNLMSLLPKINILDLRNGMTILIEGYSLRINAIHLISASKAVEALVALLRQVISAKIGNRIHVHKTLESLYNHIPKEALPEDLGGNEKTIKEVYENWKNVLSSEENVAYFKDILRAGTDEKYRLVDKYNDQILGMPGSFRSLSVD</sequence>
<dbReference type="GO" id="GO:0016020">
    <property type="term" value="C:membrane"/>
    <property type="evidence" value="ECO:0007669"/>
    <property type="project" value="TreeGrafter"/>
</dbReference>
<keyword evidence="3" id="KW-1185">Reference proteome</keyword>
<dbReference type="PANTHER" id="PTHR10174">
    <property type="entry name" value="ALPHA-TOCOPHEROL TRANSFER PROTEIN-RELATED"/>
    <property type="match status" value="1"/>
</dbReference>
<dbReference type="SUPFAM" id="SSF52087">
    <property type="entry name" value="CRAL/TRIO domain"/>
    <property type="match status" value="1"/>
</dbReference>
<dbReference type="Pfam" id="PF00650">
    <property type="entry name" value="CRAL_TRIO"/>
    <property type="match status" value="1"/>
</dbReference>
<evidence type="ECO:0000313" key="3">
    <source>
        <dbReference type="Proteomes" id="UP000494106"/>
    </source>
</evidence>
<dbReference type="Proteomes" id="UP000494106">
    <property type="component" value="Unassembled WGS sequence"/>
</dbReference>
<dbReference type="SMART" id="SM00516">
    <property type="entry name" value="SEC14"/>
    <property type="match status" value="1"/>
</dbReference>
<name>A0A8S0YRR0_ARCPL</name>
<dbReference type="PANTHER" id="PTHR10174:SF222">
    <property type="entry name" value="GH10083P-RELATED"/>
    <property type="match status" value="1"/>
</dbReference>
<protein>
    <recommendedName>
        <fullName evidence="1">CRAL-TRIO domain-containing protein</fullName>
    </recommendedName>
</protein>
<dbReference type="OrthoDB" id="8169788at2759"/>
<evidence type="ECO:0000313" key="2">
    <source>
        <dbReference type="EMBL" id="CAB3222199.1"/>
    </source>
</evidence>
<evidence type="ECO:0000259" key="1">
    <source>
        <dbReference type="PROSITE" id="PS50191"/>
    </source>
</evidence>
<proteinExistence type="predicted"/>
<dbReference type="PROSITE" id="PS50191">
    <property type="entry name" value="CRAL_TRIO"/>
    <property type="match status" value="1"/>
</dbReference>
<comment type="caution">
    <text evidence="2">The sequence shown here is derived from an EMBL/GenBank/DDBJ whole genome shotgun (WGS) entry which is preliminary data.</text>
</comment>
<dbReference type="CDD" id="cd00170">
    <property type="entry name" value="SEC14"/>
    <property type="match status" value="1"/>
</dbReference>
<dbReference type="Gene3D" id="1.20.5.1200">
    <property type="entry name" value="Alpha-tocopherol transfer"/>
    <property type="match status" value="1"/>
</dbReference>
<reference evidence="2 3" key="1">
    <citation type="submission" date="2020-04" db="EMBL/GenBank/DDBJ databases">
        <authorList>
            <person name="Wallbank WR R."/>
            <person name="Pardo Diaz C."/>
            <person name="Kozak K."/>
            <person name="Martin S."/>
            <person name="Jiggins C."/>
            <person name="Moest M."/>
            <person name="Warren A I."/>
            <person name="Byers J.R.P. K."/>
            <person name="Montejo-Kovacevich G."/>
            <person name="Yen C E."/>
        </authorList>
    </citation>
    <scope>NUCLEOTIDE SEQUENCE [LARGE SCALE GENOMIC DNA]</scope>
</reference>